<gene>
    <name evidence="1" type="ORF">CROQUDRAFT_661130</name>
</gene>
<evidence type="ECO:0000313" key="2">
    <source>
        <dbReference type="Proteomes" id="UP000886653"/>
    </source>
</evidence>
<dbReference type="AlphaFoldDB" id="A0A9P6NH29"/>
<dbReference type="OrthoDB" id="10012223at2759"/>
<proteinExistence type="predicted"/>
<sequence>MPQQLLSFPPTYLFIGLYRLVTDPKLWHPIWIDCKSSLKKTALISSLASAISYPLTRVWVRFFMRQSSLVRYTEEASFLRIPVTTLATLSLVAAQASWLVEFSLKRKLRAARSHAYKMTTESRAKDPSFWGPYAEEWEVAPVEKARKLISKRKWYRTVSGPLVRLIVLKLLLMPLHFVPFLTTLVSSFLASLTLSERLLEPYFSAKKMSELEVAIFVTERERELRLLGFSGSILEAFPLLGIIFSISNRVGVAMYAHDLEKRQEQFRTGKLKPFGAYQSRTQAIELDLPKGAIGNFPKKESVDEKDKNE</sequence>
<keyword evidence="2" id="KW-1185">Reference proteome</keyword>
<dbReference type="InterPro" id="IPR052786">
    <property type="entry name" value="Spore_wall_assembly"/>
</dbReference>
<protein>
    <submittedName>
        <fullName evidence="1">Uncharacterized protein</fullName>
    </submittedName>
</protein>
<organism evidence="1 2">
    <name type="scientific">Cronartium quercuum f. sp. fusiforme G11</name>
    <dbReference type="NCBI Taxonomy" id="708437"/>
    <lineage>
        <taxon>Eukaryota</taxon>
        <taxon>Fungi</taxon>
        <taxon>Dikarya</taxon>
        <taxon>Basidiomycota</taxon>
        <taxon>Pucciniomycotina</taxon>
        <taxon>Pucciniomycetes</taxon>
        <taxon>Pucciniales</taxon>
        <taxon>Coleosporiaceae</taxon>
        <taxon>Cronartium</taxon>
    </lineage>
</organism>
<dbReference type="EMBL" id="MU167317">
    <property type="protein sequence ID" value="KAG0143510.1"/>
    <property type="molecule type" value="Genomic_DNA"/>
</dbReference>
<comment type="caution">
    <text evidence="1">The sequence shown here is derived from an EMBL/GenBank/DDBJ whole genome shotgun (WGS) entry which is preliminary data.</text>
</comment>
<accession>A0A9P6NH29</accession>
<evidence type="ECO:0000313" key="1">
    <source>
        <dbReference type="EMBL" id="KAG0143510.1"/>
    </source>
</evidence>
<dbReference type="PANTHER" id="PTHR34292">
    <property type="entry name" value="OUTER SPORE WALL PROTEIN LDS1"/>
    <property type="match status" value="1"/>
</dbReference>
<dbReference type="Proteomes" id="UP000886653">
    <property type="component" value="Unassembled WGS sequence"/>
</dbReference>
<dbReference type="PANTHER" id="PTHR34292:SF2">
    <property type="entry name" value="OUTER SPORE WALL PROTEIN LDS1"/>
    <property type="match status" value="1"/>
</dbReference>
<reference evidence="1" key="1">
    <citation type="submission" date="2013-11" db="EMBL/GenBank/DDBJ databases">
        <title>Genome sequence of the fusiform rust pathogen reveals effectors for host alternation and coevolution with pine.</title>
        <authorList>
            <consortium name="DOE Joint Genome Institute"/>
            <person name="Smith K."/>
            <person name="Pendleton A."/>
            <person name="Kubisiak T."/>
            <person name="Anderson C."/>
            <person name="Salamov A."/>
            <person name="Aerts A."/>
            <person name="Riley R."/>
            <person name="Clum A."/>
            <person name="Lindquist E."/>
            <person name="Ence D."/>
            <person name="Campbell M."/>
            <person name="Kronenberg Z."/>
            <person name="Feau N."/>
            <person name="Dhillon B."/>
            <person name="Hamelin R."/>
            <person name="Burleigh J."/>
            <person name="Smith J."/>
            <person name="Yandell M."/>
            <person name="Nelson C."/>
            <person name="Grigoriev I."/>
            <person name="Davis J."/>
        </authorList>
    </citation>
    <scope>NUCLEOTIDE SEQUENCE</scope>
    <source>
        <strain evidence="1">G11</strain>
    </source>
</reference>
<name>A0A9P6NH29_9BASI</name>